<dbReference type="PANTHER" id="PTHR31138:SF4">
    <property type="entry name" value="DUF5923 DOMAIN-CONTAINING PROTEIN"/>
    <property type="match status" value="1"/>
</dbReference>
<reference evidence="3" key="1">
    <citation type="submission" date="2021-07" db="EMBL/GenBank/DDBJ databases">
        <authorList>
            <person name="Durling M."/>
        </authorList>
    </citation>
    <scope>NUCLEOTIDE SEQUENCE</scope>
</reference>
<dbReference type="Gene3D" id="3.15.10.10">
    <property type="entry name" value="Bactericidal permeability-increasing protein, domain 1"/>
    <property type="match status" value="1"/>
</dbReference>
<dbReference type="Proteomes" id="UP000696280">
    <property type="component" value="Unassembled WGS sequence"/>
</dbReference>
<evidence type="ECO:0000313" key="4">
    <source>
        <dbReference type="Proteomes" id="UP000696280"/>
    </source>
</evidence>
<comment type="caution">
    <text evidence="3">The sequence shown here is derived from an EMBL/GenBank/DDBJ whole genome shotgun (WGS) entry which is preliminary data.</text>
</comment>
<dbReference type="InterPro" id="IPR045967">
    <property type="entry name" value="HAM1-like_N"/>
</dbReference>
<feature type="compositionally biased region" description="Polar residues" evidence="1">
    <location>
        <begin position="192"/>
        <end position="202"/>
    </location>
</feature>
<dbReference type="AlphaFoldDB" id="A0A9N9LA89"/>
<keyword evidence="4" id="KW-1185">Reference proteome</keyword>
<dbReference type="EMBL" id="CAJVRL010000092">
    <property type="protein sequence ID" value="CAG8959817.1"/>
    <property type="molecule type" value="Genomic_DNA"/>
</dbReference>
<evidence type="ECO:0000256" key="1">
    <source>
        <dbReference type="SAM" id="MobiDB-lite"/>
    </source>
</evidence>
<protein>
    <recommendedName>
        <fullName evidence="2">HAM1-like N-terminal domain-containing protein</fullName>
    </recommendedName>
</protein>
<dbReference type="Pfam" id="PF19343">
    <property type="entry name" value="HAM1_N"/>
    <property type="match status" value="1"/>
</dbReference>
<evidence type="ECO:0000259" key="2">
    <source>
        <dbReference type="Pfam" id="PF19343"/>
    </source>
</evidence>
<dbReference type="SUPFAM" id="SSF55394">
    <property type="entry name" value="Bactericidal permeability-increasing protein, BPI"/>
    <property type="match status" value="1"/>
</dbReference>
<dbReference type="InterPro" id="IPR017943">
    <property type="entry name" value="Bactericidal_perm-incr_a/b_dom"/>
</dbReference>
<dbReference type="OrthoDB" id="5407957at2759"/>
<dbReference type="PANTHER" id="PTHR31138">
    <property type="entry name" value="CHROMOSOME 19, WHOLE GENOME SHOTGUN SEQUENCE"/>
    <property type="match status" value="1"/>
</dbReference>
<feature type="domain" description="HAM1-like N-terminal" evidence="2">
    <location>
        <begin position="188"/>
        <end position="594"/>
    </location>
</feature>
<gene>
    <name evidence="3" type="ORF">HYFRA_00001725</name>
</gene>
<evidence type="ECO:0000313" key="3">
    <source>
        <dbReference type="EMBL" id="CAG8959817.1"/>
    </source>
</evidence>
<organism evidence="3 4">
    <name type="scientific">Hymenoscyphus fraxineus</name>
    <dbReference type="NCBI Taxonomy" id="746836"/>
    <lineage>
        <taxon>Eukaryota</taxon>
        <taxon>Fungi</taxon>
        <taxon>Dikarya</taxon>
        <taxon>Ascomycota</taxon>
        <taxon>Pezizomycotina</taxon>
        <taxon>Leotiomycetes</taxon>
        <taxon>Helotiales</taxon>
        <taxon>Helotiaceae</taxon>
        <taxon>Hymenoscyphus</taxon>
    </lineage>
</organism>
<feature type="region of interest" description="Disordered" evidence="1">
    <location>
        <begin position="192"/>
        <end position="230"/>
    </location>
</feature>
<dbReference type="GO" id="GO:0008289">
    <property type="term" value="F:lipid binding"/>
    <property type="evidence" value="ECO:0007669"/>
    <property type="project" value="InterPro"/>
</dbReference>
<proteinExistence type="predicted"/>
<accession>A0A9N9LA89</accession>
<sequence>MSSCCFGSRKKSYRNGETEPLLPVYTDDTSLQRTAHQKLHSYQQFRALSKGYMPSTEQAVANLRTFLAADVLNPSTPGLTNSGRLLTKYTRQWLTDFVELLEHKNGRDQIQDFVWFLLQARVRVDVQDLARTASKARAKADVSAGYESIRTVATLLLSNSSFRLFLTDLTTISKQVFADTANTLSTVASQAANQVEPTNSENAALKSKSSSKSTENISTHHTPPKTPTTQDLEENAEQIANVVTDGLKQTADEALTSTRDNLTAQENKSTMLQHLKAAVARLTQKPDYNSSVSTLSTLIQRYAKVYSRALDKTLSTVQDDVEINDELDRAVKNGWLLLSTFGSKKEWEELEKRFNAVMSHASKDPEFEKMMEELASSIQKMLTDPDFFDEPSTAVDTLKEKYNEAGENANESPLKKDMERLLQQGKRTFHSVLNDQDVSTLLSTSFKLWQILNPLNVHSNTELFQDSYTIFIPMLIQAIQFIPIPRLEISAPEVDLLLENLIIEPGRTINNSSFLPFRLKVETYNDLTIHKRRFRTVSTVASLVTVKIQGLSVRADEVGYWMRAHSGLLWLADEGIASFELDDRGIDIELDIEVGKERLEKVLSLRDVRVKIHHLSYKLRRSKFSCLAWLLKPFVRPILRKVLERQVATAIAGVVHAANREVLYARERLRATRISEPKDIMTFIRAVMARLTPEEDPDLYASVGVTGTSNVRGSVFAGKYAPGSVVKLWEEEASRAGEVVDDNAGRGWRNEIFDVPTAGAAATMAGIL</sequence>
<name>A0A9N9LA89_9HELO</name>